<organism evidence="2 3">
    <name type="scientific">Trichinella pseudospiralis</name>
    <name type="common">Parasitic roundworm</name>
    <dbReference type="NCBI Taxonomy" id="6337"/>
    <lineage>
        <taxon>Eukaryota</taxon>
        <taxon>Metazoa</taxon>
        <taxon>Ecdysozoa</taxon>
        <taxon>Nematoda</taxon>
        <taxon>Enoplea</taxon>
        <taxon>Dorylaimia</taxon>
        <taxon>Trichinellida</taxon>
        <taxon>Trichinellidae</taxon>
        <taxon>Trichinella</taxon>
    </lineage>
</organism>
<name>A0A0V0XEL9_TRIPS</name>
<reference evidence="2 3" key="1">
    <citation type="submission" date="2015-01" db="EMBL/GenBank/DDBJ databases">
        <title>Evolution of Trichinella species and genotypes.</title>
        <authorList>
            <person name="Korhonen P.K."/>
            <person name="Edoardo P."/>
            <person name="Giuseppe L.R."/>
            <person name="Gasser R.B."/>
        </authorList>
    </citation>
    <scope>NUCLEOTIDE SEQUENCE [LARGE SCALE GENOMIC DNA]</scope>
    <source>
        <strain evidence="2">ISS141</strain>
    </source>
</reference>
<gene>
    <name evidence="2" type="ORF">T4E_194</name>
</gene>
<dbReference type="Proteomes" id="UP000054815">
    <property type="component" value="Unassembled WGS sequence"/>
</dbReference>
<evidence type="ECO:0000313" key="2">
    <source>
        <dbReference type="EMBL" id="KRX86429.1"/>
    </source>
</evidence>
<proteinExistence type="predicted"/>
<dbReference type="AlphaFoldDB" id="A0A0V0XEL9"/>
<evidence type="ECO:0000313" key="3">
    <source>
        <dbReference type="Proteomes" id="UP000054815"/>
    </source>
</evidence>
<keyword evidence="1" id="KW-0732">Signal</keyword>
<sequence>MSDNSEFRLVLIICSLLYWGCSRDEKSYRSAVFQNYSIYQSLRKLLSKIRLKDDMQ</sequence>
<dbReference type="EMBL" id="JYDU01000379">
    <property type="protein sequence ID" value="KRX86429.1"/>
    <property type="molecule type" value="Genomic_DNA"/>
</dbReference>
<evidence type="ECO:0000256" key="1">
    <source>
        <dbReference type="SAM" id="SignalP"/>
    </source>
</evidence>
<comment type="caution">
    <text evidence="2">The sequence shown here is derived from an EMBL/GenBank/DDBJ whole genome shotgun (WGS) entry which is preliminary data.</text>
</comment>
<feature type="signal peptide" evidence="1">
    <location>
        <begin position="1"/>
        <end position="22"/>
    </location>
</feature>
<evidence type="ECO:0008006" key="4">
    <source>
        <dbReference type="Google" id="ProtNLM"/>
    </source>
</evidence>
<protein>
    <recommendedName>
        <fullName evidence="4">Lipoprotein</fullName>
    </recommendedName>
</protein>
<accession>A0A0V0XEL9</accession>
<feature type="chain" id="PRO_5006872477" description="Lipoprotein" evidence="1">
    <location>
        <begin position="23"/>
        <end position="56"/>
    </location>
</feature>